<name>A0A5C3KDQ9_COPMA</name>
<evidence type="ECO:0000256" key="1">
    <source>
        <dbReference type="SAM" id="MobiDB-lite"/>
    </source>
</evidence>
<organism evidence="2 3">
    <name type="scientific">Coprinopsis marcescibilis</name>
    <name type="common">Agaric fungus</name>
    <name type="synonym">Psathyrella marcescibilis</name>
    <dbReference type="NCBI Taxonomy" id="230819"/>
    <lineage>
        <taxon>Eukaryota</taxon>
        <taxon>Fungi</taxon>
        <taxon>Dikarya</taxon>
        <taxon>Basidiomycota</taxon>
        <taxon>Agaricomycotina</taxon>
        <taxon>Agaricomycetes</taxon>
        <taxon>Agaricomycetidae</taxon>
        <taxon>Agaricales</taxon>
        <taxon>Agaricineae</taxon>
        <taxon>Psathyrellaceae</taxon>
        <taxon>Coprinopsis</taxon>
    </lineage>
</organism>
<feature type="region of interest" description="Disordered" evidence="1">
    <location>
        <begin position="291"/>
        <end position="314"/>
    </location>
</feature>
<keyword evidence="3" id="KW-1185">Reference proteome</keyword>
<protein>
    <submittedName>
        <fullName evidence="2">Uncharacterized protein</fullName>
    </submittedName>
</protein>
<reference evidence="2 3" key="1">
    <citation type="journal article" date="2019" name="Nat. Ecol. Evol.">
        <title>Megaphylogeny resolves global patterns of mushroom evolution.</title>
        <authorList>
            <person name="Varga T."/>
            <person name="Krizsan K."/>
            <person name="Foldi C."/>
            <person name="Dima B."/>
            <person name="Sanchez-Garcia M."/>
            <person name="Sanchez-Ramirez S."/>
            <person name="Szollosi G.J."/>
            <person name="Szarkandi J.G."/>
            <person name="Papp V."/>
            <person name="Albert L."/>
            <person name="Andreopoulos W."/>
            <person name="Angelini C."/>
            <person name="Antonin V."/>
            <person name="Barry K.W."/>
            <person name="Bougher N.L."/>
            <person name="Buchanan P."/>
            <person name="Buyck B."/>
            <person name="Bense V."/>
            <person name="Catcheside P."/>
            <person name="Chovatia M."/>
            <person name="Cooper J."/>
            <person name="Damon W."/>
            <person name="Desjardin D."/>
            <person name="Finy P."/>
            <person name="Geml J."/>
            <person name="Haridas S."/>
            <person name="Hughes K."/>
            <person name="Justo A."/>
            <person name="Karasinski D."/>
            <person name="Kautmanova I."/>
            <person name="Kiss B."/>
            <person name="Kocsube S."/>
            <person name="Kotiranta H."/>
            <person name="LaButti K.M."/>
            <person name="Lechner B.E."/>
            <person name="Liimatainen K."/>
            <person name="Lipzen A."/>
            <person name="Lukacs Z."/>
            <person name="Mihaltcheva S."/>
            <person name="Morgado L.N."/>
            <person name="Niskanen T."/>
            <person name="Noordeloos M.E."/>
            <person name="Ohm R.A."/>
            <person name="Ortiz-Santana B."/>
            <person name="Ovrebo C."/>
            <person name="Racz N."/>
            <person name="Riley R."/>
            <person name="Savchenko A."/>
            <person name="Shiryaev A."/>
            <person name="Soop K."/>
            <person name="Spirin V."/>
            <person name="Szebenyi C."/>
            <person name="Tomsovsky M."/>
            <person name="Tulloss R.E."/>
            <person name="Uehling J."/>
            <person name="Grigoriev I.V."/>
            <person name="Vagvolgyi C."/>
            <person name="Papp T."/>
            <person name="Martin F.M."/>
            <person name="Miettinen O."/>
            <person name="Hibbett D.S."/>
            <person name="Nagy L.G."/>
        </authorList>
    </citation>
    <scope>NUCLEOTIDE SEQUENCE [LARGE SCALE GENOMIC DNA]</scope>
    <source>
        <strain evidence="2 3">CBS 121175</strain>
    </source>
</reference>
<dbReference type="Proteomes" id="UP000307440">
    <property type="component" value="Unassembled WGS sequence"/>
</dbReference>
<feature type="compositionally biased region" description="Polar residues" evidence="1">
    <location>
        <begin position="811"/>
        <end position="825"/>
    </location>
</feature>
<proteinExistence type="predicted"/>
<sequence length="1101" mass="121804">MAEMAEDIELREHIHSILSSYSRTHYTTDYVEFTNDFVAEYLETIHLIPTTDPNALILPADPMSTLLKLHNIDTLTFPDESWAISSEAVVLLRSFIKESNQKLKSERVVTDGSYAFPYIPDLPELAMLTARARRATDGIGKGKLVKELASSLPTLKTNLEQFGTPRIEEIPDPEISLDQVLGVGAAVIPKEEMDEVLALIKYTSNATKERPERLAWTDSPLLECPKLDSFDLPLFPRSKRSGHGIAPGPLPAAIAPRKFQDLARIIEPEAPLPSSEDIADKNMRLMVDGWETIPSSSGSDSDSPPSSPGDQVDELCMPLTPDTDPPFIKDVCNPILDIMIPRSRRVGGLDGVQDNFFKGKTYESYIAGMMPKIEMPEIMPPLDDSDAGSVVGRASTARTELHDGLAAEILSLHGDKNFDSFLDEEIDDTATFRLDPPVLPPPTEHSPAVFVPRCYRDLCASKTKQEDYGTSFRALFKKARVPQSLAVSLSWVAFKVGQQLPTNAEVVDAAELLSSRPGSEPVDEQLVEDVGLLLSKCQLYEAFDFDEITYRKWTWSDEWKMTFDEIDGSPIMLTCMERRRIAGKRKPREESQSPRPSSTLPTQPSPGPHVEVLELEDVGDIRPLKRARPTDPVEVAKDPVLSPILSDSLGLSYCEDDKENWNHYSLPPSDFVDQLFGSEDRRMPVSYLSTLAEDVLEDDQEIFDHDFDMLDDGTHQSFEPLPVETQPNNPGDCAVPEQASQSSDDSFYVPDADYSKKAVVSTNAKLDSTLFNCSRGVLGFARLRSTKFAAALSDDSPLPMEAVDSGMAADNTGQPTEESTASSTGPPEGMFDRNTIRVDHRLMVAPTTAHRCLASVDVLQRRALVRLLGSADCLVDLIERETLDGVHLILDPFTAVLFIPLLTLPSKSEEWTKLISAQTPRYSHLYIIFEAYPESCALKSRPERENELSAYTPPIVKAVQRFRRTINITMGLDAGEGARGCEVGYGLAESVSEAARLVRVVGDMAKERDVTGGVIWDGRVWLEDESESEADLCSVQSINRFSAALILSQMTLEEFLGSSPEARVSMFGSFVGKEAMDSFNREIMERYSEYVKSSSSIVGDG</sequence>
<evidence type="ECO:0000313" key="3">
    <source>
        <dbReference type="Proteomes" id="UP000307440"/>
    </source>
</evidence>
<dbReference type="STRING" id="230819.A0A5C3KDQ9"/>
<dbReference type="OrthoDB" id="2422840at2759"/>
<feature type="region of interest" description="Disordered" evidence="1">
    <location>
        <begin position="582"/>
        <end position="610"/>
    </location>
</feature>
<dbReference type="EMBL" id="ML210426">
    <property type="protein sequence ID" value="TFK18151.1"/>
    <property type="molecule type" value="Genomic_DNA"/>
</dbReference>
<evidence type="ECO:0000313" key="2">
    <source>
        <dbReference type="EMBL" id="TFK18151.1"/>
    </source>
</evidence>
<feature type="compositionally biased region" description="Low complexity" evidence="1">
    <location>
        <begin position="294"/>
        <end position="310"/>
    </location>
</feature>
<gene>
    <name evidence="2" type="ORF">FA15DRAFT_760752</name>
</gene>
<accession>A0A5C3KDQ9</accession>
<feature type="region of interest" description="Disordered" evidence="1">
    <location>
        <begin position="713"/>
        <end position="747"/>
    </location>
</feature>
<feature type="region of interest" description="Disordered" evidence="1">
    <location>
        <begin position="802"/>
        <end position="830"/>
    </location>
</feature>
<dbReference type="AlphaFoldDB" id="A0A5C3KDQ9"/>